<dbReference type="PANTHER" id="PTHR30614">
    <property type="entry name" value="MEMBRANE COMPONENT OF AMINO ACID ABC TRANSPORTER"/>
    <property type="match status" value="1"/>
</dbReference>
<evidence type="ECO:0000259" key="8">
    <source>
        <dbReference type="PROSITE" id="PS50928"/>
    </source>
</evidence>
<gene>
    <name evidence="9" type="ORF">C8N31_11635</name>
</gene>
<dbReference type="InterPro" id="IPR035906">
    <property type="entry name" value="MetI-like_sf"/>
</dbReference>
<dbReference type="Proteomes" id="UP000244092">
    <property type="component" value="Unassembled WGS sequence"/>
</dbReference>
<dbReference type="PANTHER" id="PTHR30614:SF37">
    <property type="entry name" value="AMINO-ACID ABC TRANSPORTER PERMEASE PROTEIN YHDX-RELATED"/>
    <property type="match status" value="1"/>
</dbReference>
<sequence length="379" mass="40784">MQKLWRNRQLRNLSLQAMALAGLAAILGFAGFNAVTNLQNSGVTSGFGFLSERAGYDINFSLVDYSSRTATLTYAWLVGTLNTVFFAAVTIVTATLCGLALAMARLSPNWLLSVTSRVALEYLRNVPVLVHIFIWYGIFLALPSVRQAIPVFDIAFLSNRGFVMPAVHWQYGPLATLIFVALALGLLAAIRRRLHRRARSLRLLAGISALAALIFAATLVSGAPVSFTYPELEGFGFTGGMVLPPEFLVMWVAVTVYFSTHCAEVIRGAVMAVPKGQAEAAQALGARRRIVMLEVVIPQALRAIVPPMTSNYINILKAAALGTAIGFLDVMGTTGGSTLNITGQAIECIAIVMTTYMVLNLALSAVMGKVNKAVQIKER</sequence>
<keyword evidence="4" id="KW-0029">Amino-acid transport</keyword>
<name>A0A2T6C833_9RHOB</name>
<keyword evidence="6 7" id="KW-0472">Membrane</keyword>
<feature type="transmembrane region" description="Helical" evidence="7">
    <location>
        <begin position="203"/>
        <end position="227"/>
    </location>
</feature>
<dbReference type="SUPFAM" id="SSF161098">
    <property type="entry name" value="MetI-like"/>
    <property type="match status" value="1"/>
</dbReference>
<evidence type="ECO:0000256" key="2">
    <source>
        <dbReference type="ARBA" id="ARBA00010072"/>
    </source>
</evidence>
<comment type="subcellular location">
    <subcellularLocation>
        <location evidence="1 7">Cell membrane</location>
        <topology evidence="1 7">Multi-pass membrane protein</topology>
    </subcellularLocation>
</comment>
<evidence type="ECO:0000256" key="6">
    <source>
        <dbReference type="ARBA" id="ARBA00023136"/>
    </source>
</evidence>
<feature type="transmembrane region" description="Helical" evidence="7">
    <location>
        <begin position="12"/>
        <end position="32"/>
    </location>
</feature>
<dbReference type="OrthoDB" id="9808531at2"/>
<feature type="transmembrane region" description="Helical" evidence="7">
    <location>
        <begin position="122"/>
        <end position="142"/>
    </location>
</feature>
<dbReference type="GO" id="GO:0006865">
    <property type="term" value="P:amino acid transport"/>
    <property type="evidence" value="ECO:0007669"/>
    <property type="project" value="UniProtKB-KW"/>
</dbReference>
<dbReference type="InterPro" id="IPR000515">
    <property type="entry name" value="MetI-like"/>
</dbReference>
<evidence type="ECO:0000256" key="4">
    <source>
        <dbReference type="ARBA" id="ARBA00022970"/>
    </source>
</evidence>
<evidence type="ECO:0000313" key="9">
    <source>
        <dbReference type="EMBL" id="PTX64478.1"/>
    </source>
</evidence>
<dbReference type="InterPro" id="IPR043429">
    <property type="entry name" value="ArtM/GltK/GlnP/TcyL/YhdX-like"/>
</dbReference>
<evidence type="ECO:0000256" key="7">
    <source>
        <dbReference type="RuleBase" id="RU363032"/>
    </source>
</evidence>
<evidence type="ECO:0000256" key="5">
    <source>
        <dbReference type="ARBA" id="ARBA00022989"/>
    </source>
</evidence>
<organism evidence="9 10">
    <name type="scientific">Sulfitobacter mediterraneus</name>
    <dbReference type="NCBI Taxonomy" id="83219"/>
    <lineage>
        <taxon>Bacteria</taxon>
        <taxon>Pseudomonadati</taxon>
        <taxon>Pseudomonadota</taxon>
        <taxon>Alphaproteobacteria</taxon>
        <taxon>Rhodobacterales</taxon>
        <taxon>Roseobacteraceae</taxon>
        <taxon>Sulfitobacter</taxon>
    </lineage>
</organism>
<dbReference type="EMBL" id="QBKU01000016">
    <property type="protein sequence ID" value="PTX64478.1"/>
    <property type="molecule type" value="Genomic_DNA"/>
</dbReference>
<keyword evidence="3 7" id="KW-0812">Transmembrane</keyword>
<keyword evidence="5 7" id="KW-1133">Transmembrane helix</keyword>
<dbReference type="AlphaFoldDB" id="A0A2T6C833"/>
<feature type="transmembrane region" description="Helical" evidence="7">
    <location>
        <begin position="171"/>
        <end position="191"/>
    </location>
</feature>
<reference evidence="9 10" key="1">
    <citation type="submission" date="2018-04" db="EMBL/GenBank/DDBJ databases">
        <title>Genomic Encyclopedia of Archaeal and Bacterial Type Strains, Phase II (KMG-II): from individual species to whole genera.</title>
        <authorList>
            <person name="Goeker M."/>
        </authorList>
    </citation>
    <scope>NUCLEOTIDE SEQUENCE [LARGE SCALE GENOMIC DNA]</scope>
    <source>
        <strain evidence="9 10">DSM 12244</strain>
    </source>
</reference>
<dbReference type="Gene3D" id="1.10.3720.10">
    <property type="entry name" value="MetI-like"/>
    <property type="match status" value="2"/>
</dbReference>
<evidence type="ECO:0000313" key="10">
    <source>
        <dbReference type="Proteomes" id="UP000244092"/>
    </source>
</evidence>
<feature type="transmembrane region" description="Helical" evidence="7">
    <location>
        <begin position="74"/>
        <end position="101"/>
    </location>
</feature>
<evidence type="ECO:0000256" key="1">
    <source>
        <dbReference type="ARBA" id="ARBA00004651"/>
    </source>
</evidence>
<proteinExistence type="inferred from homology"/>
<comment type="similarity">
    <text evidence="2">Belongs to the binding-protein-dependent transport system permease family. HisMQ subfamily.</text>
</comment>
<dbReference type="GO" id="GO:0055085">
    <property type="term" value="P:transmembrane transport"/>
    <property type="evidence" value="ECO:0007669"/>
    <property type="project" value="InterPro"/>
</dbReference>
<dbReference type="RefSeq" id="WP_025046836.1">
    <property type="nucleotide sequence ID" value="NZ_QBKU01000016.1"/>
</dbReference>
<evidence type="ECO:0000256" key="3">
    <source>
        <dbReference type="ARBA" id="ARBA00022692"/>
    </source>
</evidence>
<accession>A0A2T6C833</accession>
<keyword evidence="7" id="KW-0813">Transport</keyword>
<feature type="domain" description="ABC transmembrane type-1" evidence="8">
    <location>
        <begin position="80"/>
        <end position="367"/>
    </location>
</feature>
<dbReference type="PROSITE" id="PS50928">
    <property type="entry name" value="ABC_TM1"/>
    <property type="match status" value="1"/>
</dbReference>
<dbReference type="Pfam" id="PF00528">
    <property type="entry name" value="BPD_transp_1"/>
    <property type="match status" value="1"/>
</dbReference>
<dbReference type="CDD" id="cd06261">
    <property type="entry name" value="TM_PBP2"/>
    <property type="match status" value="1"/>
</dbReference>
<dbReference type="GO" id="GO:0005886">
    <property type="term" value="C:plasma membrane"/>
    <property type="evidence" value="ECO:0007669"/>
    <property type="project" value="UniProtKB-SubCell"/>
</dbReference>
<comment type="caution">
    <text evidence="9">The sequence shown here is derived from an EMBL/GenBank/DDBJ whole genome shotgun (WGS) entry which is preliminary data.</text>
</comment>
<protein>
    <submittedName>
        <fullName evidence="9">Amino acid ABC transporter membrane protein 1 (PAAT family)</fullName>
    </submittedName>
</protein>